<feature type="region of interest" description="Disordered" evidence="1">
    <location>
        <begin position="263"/>
        <end position="299"/>
    </location>
</feature>
<organism evidence="2 3">
    <name type="scientific">Roridomyces roridus</name>
    <dbReference type="NCBI Taxonomy" id="1738132"/>
    <lineage>
        <taxon>Eukaryota</taxon>
        <taxon>Fungi</taxon>
        <taxon>Dikarya</taxon>
        <taxon>Basidiomycota</taxon>
        <taxon>Agaricomycotina</taxon>
        <taxon>Agaricomycetes</taxon>
        <taxon>Agaricomycetidae</taxon>
        <taxon>Agaricales</taxon>
        <taxon>Marasmiineae</taxon>
        <taxon>Mycenaceae</taxon>
        <taxon>Roridomyces</taxon>
    </lineage>
</organism>
<dbReference type="AlphaFoldDB" id="A0AAD7BP46"/>
<feature type="region of interest" description="Disordered" evidence="1">
    <location>
        <begin position="229"/>
        <end position="250"/>
    </location>
</feature>
<accession>A0AAD7BP46</accession>
<comment type="caution">
    <text evidence="2">The sequence shown here is derived from an EMBL/GenBank/DDBJ whole genome shotgun (WGS) entry which is preliminary data.</text>
</comment>
<dbReference type="EMBL" id="JARKIF010000012">
    <property type="protein sequence ID" value="KAJ7626194.1"/>
    <property type="molecule type" value="Genomic_DNA"/>
</dbReference>
<name>A0AAD7BP46_9AGAR</name>
<evidence type="ECO:0000313" key="3">
    <source>
        <dbReference type="Proteomes" id="UP001221142"/>
    </source>
</evidence>
<gene>
    <name evidence="2" type="ORF">FB45DRAFT_1085112</name>
</gene>
<feature type="region of interest" description="Disordered" evidence="1">
    <location>
        <begin position="316"/>
        <end position="341"/>
    </location>
</feature>
<dbReference type="Proteomes" id="UP001221142">
    <property type="component" value="Unassembled WGS sequence"/>
</dbReference>
<feature type="region of interest" description="Disordered" evidence="1">
    <location>
        <begin position="1"/>
        <end position="21"/>
    </location>
</feature>
<reference evidence="2" key="1">
    <citation type="submission" date="2023-03" db="EMBL/GenBank/DDBJ databases">
        <title>Massive genome expansion in bonnet fungi (Mycena s.s.) driven by repeated elements and novel gene families across ecological guilds.</title>
        <authorList>
            <consortium name="Lawrence Berkeley National Laboratory"/>
            <person name="Harder C.B."/>
            <person name="Miyauchi S."/>
            <person name="Viragh M."/>
            <person name="Kuo A."/>
            <person name="Thoen E."/>
            <person name="Andreopoulos B."/>
            <person name="Lu D."/>
            <person name="Skrede I."/>
            <person name="Drula E."/>
            <person name="Henrissat B."/>
            <person name="Morin E."/>
            <person name="Kohler A."/>
            <person name="Barry K."/>
            <person name="LaButti K."/>
            <person name="Morin E."/>
            <person name="Salamov A."/>
            <person name="Lipzen A."/>
            <person name="Mereny Z."/>
            <person name="Hegedus B."/>
            <person name="Baldrian P."/>
            <person name="Stursova M."/>
            <person name="Weitz H."/>
            <person name="Taylor A."/>
            <person name="Grigoriev I.V."/>
            <person name="Nagy L.G."/>
            <person name="Martin F."/>
            <person name="Kauserud H."/>
        </authorList>
    </citation>
    <scope>NUCLEOTIDE SEQUENCE</scope>
    <source>
        <strain evidence="2">9284</strain>
    </source>
</reference>
<feature type="compositionally biased region" description="Basic and acidic residues" evidence="1">
    <location>
        <begin position="168"/>
        <end position="177"/>
    </location>
</feature>
<keyword evidence="3" id="KW-1185">Reference proteome</keyword>
<protein>
    <submittedName>
        <fullName evidence="2">Uncharacterized protein</fullName>
    </submittedName>
</protein>
<feature type="region of interest" description="Disordered" evidence="1">
    <location>
        <begin position="155"/>
        <end position="181"/>
    </location>
</feature>
<sequence>MASRAFPYGRSEGRNSRCNSGLDVTPREDRVLLRLRALPTIRLFCQLYEEGAEYYLFRVGCHIKEFVLLTGVIVPENHALNGSSVHARGGAPRVPRVGTRIQKWDDQLLAAHLFGRPFIHLVSTRLSTVKSTLGPSPPRGTCKHIDDNLVPVRPRQQHPSLAGLPKKFPSDSRETKNKNSLAVPDFPAAAGFYPRSLDSETASECENHGKRRARRSVWRMSWIIQDLDSTPRLRPKPSCQDDSIPDRRVPPESLHQVCGARWSHEPEQPVPASDGCGAPLSPLTPTRGDSRRQGVARGSLQFLGIGVRKDLRLRVQSDNLSSRGQDAPSREDPHPEFSATG</sequence>
<proteinExistence type="predicted"/>
<evidence type="ECO:0000313" key="2">
    <source>
        <dbReference type="EMBL" id="KAJ7626194.1"/>
    </source>
</evidence>
<evidence type="ECO:0000256" key="1">
    <source>
        <dbReference type="SAM" id="MobiDB-lite"/>
    </source>
</evidence>